<evidence type="ECO:0000256" key="2">
    <source>
        <dbReference type="SAM" id="Phobius"/>
    </source>
</evidence>
<evidence type="ECO:0000313" key="4">
    <source>
        <dbReference type="EMBL" id="KAA8997937.1"/>
    </source>
</evidence>
<feature type="transmembrane region" description="Helical" evidence="2">
    <location>
        <begin position="85"/>
        <end position="103"/>
    </location>
</feature>
<sequence length="435" mass="46693">MIGLNEWNTLLTEWGYAALDLLIQPFYYMAVLFMFLYYLRQTAAERRLIHVKLHSPGAELWRSLWSGLLAGLGVSAAGAALGISLSSAGVAAIWIVSLLLLLLRVRAFCFAYAAGTLGVLQFVLSFFPDARLPGWGGELLQAVRDLDIPALVVLAGLLHLAEALLARLQGPSLATPLYLEGKRGRTVGGYRLDAFWPVPLFLLIPAGSAAGELPWPTLLGGGLGLVSLPVVIGYSDWTTGRLPRVKAARVFGRLLLYAAALVVLGLGAAWWGPLTLPAALAALLLHEGLVWLGAREERRSSPFFVDPQHGLKIMAVLPASPADELGVQPGEILVRVNGMPVTGRAQLHEALRLNPAYCKLEVLNAAGESKYLQRPIYDGDHHQLGVILAPLPDEDVTVPEKAPSLPAVVALRTGARRRGRTEAEPAAQEHGSAEA</sequence>
<proteinExistence type="predicted"/>
<dbReference type="OrthoDB" id="198399at2"/>
<dbReference type="Proteomes" id="UP000367750">
    <property type="component" value="Unassembled WGS sequence"/>
</dbReference>
<name>A0A5J5FVP4_9BACL</name>
<evidence type="ECO:0000259" key="3">
    <source>
        <dbReference type="SMART" id="SM00228"/>
    </source>
</evidence>
<dbReference type="InterPro" id="IPR036034">
    <property type="entry name" value="PDZ_sf"/>
</dbReference>
<protein>
    <submittedName>
        <fullName evidence="4">PDZ domain-containing protein</fullName>
    </submittedName>
</protein>
<dbReference type="Gene3D" id="2.30.42.10">
    <property type="match status" value="1"/>
</dbReference>
<comment type="caution">
    <text evidence="4">The sequence shown here is derived from an EMBL/GenBank/DDBJ whole genome shotgun (WGS) entry which is preliminary data.</text>
</comment>
<keyword evidence="2" id="KW-1133">Transmembrane helix</keyword>
<feature type="transmembrane region" description="Helical" evidence="2">
    <location>
        <begin position="14"/>
        <end position="39"/>
    </location>
</feature>
<feature type="domain" description="PDZ" evidence="3">
    <location>
        <begin position="290"/>
        <end position="366"/>
    </location>
</feature>
<evidence type="ECO:0000256" key="1">
    <source>
        <dbReference type="SAM" id="MobiDB-lite"/>
    </source>
</evidence>
<dbReference type="InterPro" id="IPR001478">
    <property type="entry name" value="PDZ"/>
</dbReference>
<evidence type="ECO:0000313" key="5">
    <source>
        <dbReference type="Proteomes" id="UP000367750"/>
    </source>
</evidence>
<accession>A0A5J5FVP4</accession>
<keyword evidence="2" id="KW-0472">Membrane</keyword>
<reference evidence="4 5" key="1">
    <citation type="submission" date="2019-09" db="EMBL/GenBank/DDBJ databases">
        <title>Bacillus ochoae sp. nov., Paenibacillus whitsoniae sp. nov., Paenibacillus spiritus sp. nov. Isolated from the Mars Exploration Rover during spacecraft assembly.</title>
        <authorList>
            <person name="Seuylemezian A."/>
            <person name="Vaishampayan P."/>
        </authorList>
    </citation>
    <scope>NUCLEOTIDE SEQUENCE [LARGE SCALE GENOMIC DNA]</scope>
    <source>
        <strain evidence="4 5">MER_111</strain>
    </source>
</reference>
<dbReference type="EMBL" id="VYKK01000028">
    <property type="protein sequence ID" value="KAA8997937.1"/>
    <property type="molecule type" value="Genomic_DNA"/>
</dbReference>
<dbReference type="InterPro" id="IPR041489">
    <property type="entry name" value="PDZ_6"/>
</dbReference>
<dbReference type="AlphaFoldDB" id="A0A5J5FVP4"/>
<feature type="region of interest" description="Disordered" evidence="1">
    <location>
        <begin position="413"/>
        <end position="435"/>
    </location>
</feature>
<dbReference type="Pfam" id="PF17820">
    <property type="entry name" value="PDZ_6"/>
    <property type="match status" value="1"/>
</dbReference>
<gene>
    <name evidence="4" type="ORF">F4V43_16915</name>
</gene>
<organism evidence="4 5">
    <name type="scientific">Paenibacillus spiritus</name>
    <dbReference type="NCBI Taxonomy" id="2496557"/>
    <lineage>
        <taxon>Bacteria</taxon>
        <taxon>Bacillati</taxon>
        <taxon>Bacillota</taxon>
        <taxon>Bacilli</taxon>
        <taxon>Bacillales</taxon>
        <taxon>Paenibacillaceae</taxon>
        <taxon>Paenibacillus</taxon>
    </lineage>
</organism>
<feature type="transmembrane region" description="Helical" evidence="2">
    <location>
        <begin position="60"/>
        <end position="79"/>
    </location>
</feature>
<keyword evidence="5" id="KW-1185">Reference proteome</keyword>
<feature type="transmembrane region" description="Helical" evidence="2">
    <location>
        <begin position="213"/>
        <end position="234"/>
    </location>
</feature>
<feature type="transmembrane region" description="Helical" evidence="2">
    <location>
        <begin position="254"/>
        <end position="272"/>
    </location>
</feature>
<dbReference type="SUPFAM" id="SSF50156">
    <property type="entry name" value="PDZ domain-like"/>
    <property type="match status" value="1"/>
</dbReference>
<keyword evidence="2" id="KW-0812">Transmembrane</keyword>
<dbReference type="SMART" id="SM00228">
    <property type="entry name" value="PDZ"/>
    <property type="match status" value="1"/>
</dbReference>
<feature type="transmembrane region" description="Helical" evidence="2">
    <location>
        <begin position="110"/>
        <end position="128"/>
    </location>
</feature>